<keyword evidence="1" id="KW-1133">Transmembrane helix</keyword>
<accession>D8MAV7</accession>
<dbReference type="InParanoid" id="D8MAV7"/>
<keyword evidence="1" id="KW-0472">Membrane</keyword>
<evidence type="ECO:0000313" key="3">
    <source>
        <dbReference type="Proteomes" id="UP000008312"/>
    </source>
</evidence>
<gene>
    <name evidence="2" type="ORF">GSBLH_T00004825001</name>
</gene>
<proteinExistence type="predicted"/>
<protein>
    <submittedName>
        <fullName evidence="2">Uncharacterized protein</fullName>
    </submittedName>
</protein>
<dbReference type="RefSeq" id="XP_012899244.1">
    <property type="nucleotide sequence ID" value="XM_013043790.1"/>
</dbReference>
<evidence type="ECO:0000256" key="1">
    <source>
        <dbReference type="SAM" id="Phobius"/>
    </source>
</evidence>
<keyword evidence="3" id="KW-1185">Reference proteome</keyword>
<dbReference type="Proteomes" id="UP000008312">
    <property type="component" value="Unassembled WGS sequence"/>
</dbReference>
<feature type="transmembrane region" description="Helical" evidence="1">
    <location>
        <begin position="12"/>
        <end position="34"/>
    </location>
</feature>
<dbReference type="EMBL" id="FN668690">
    <property type="protein sequence ID" value="CBK25196.2"/>
    <property type="molecule type" value="Genomic_DNA"/>
</dbReference>
<organism evidence="2">
    <name type="scientific">Blastocystis hominis</name>
    <dbReference type="NCBI Taxonomy" id="12968"/>
    <lineage>
        <taxon>Eukaryota</taxon>
        <taxon>Sar</taxon>
        <taxon>Stramenopiles</taxon>
        <taxon>Bigyra</taxon>
        <taxon>Opalozoa</taxon>
        <taxon>Opalinata</taxon>
        <taxon>Blastocystidae</taxon>
        <taxon>Blastocystis</taxon>
    </lineage>
</organism>
<reference evidence="2" key="1">
    <citation type="submission" date="2010-02" db="EMBL/GenBank/DDBJ databases">
        <title>Sequencing and annotation of the Blastocystis hominis genome.</title>
        <authorList>
            <person name="Wincker P."/>
        </authorList>
    </citation>
    <scope>NUCLEOTIDE SEQUENCE</scope>
    <source>
        <strain evidence="2">Singapore isolate B</strain>
    </source>
</reference>
<dbReference type="AlphaFoldDB" id="D8MAV7"/>
<keyword evidence="1" id="KW-0812">Transmembrane</keyword>
<evidence type="ECO:0000313" key="2">
    <source>
        <dbReference type="EMBL" id="CBK25196.2"/>
    </source>
</evidence>
<dbReference type="GeneID" id="24921826"/>
<sequence length="58" mass="7015">MDRSKESVKFRIPRYKIFLSLIIFYTFSYFYILFGPVSRVIDPNVVLLIEWADFSFIL</sequence>
<name>D8MAV7_BLAHO</name>